<evidence type="ECO:0000313" key="4">
    <source>
        <dbReference type="EMBL" id="SDF21593.1"/>
    </source>
</evidence>
<dbReference type="SUPFAM" id="SSF54523">
    <property type="entry name" value="Pili subunits"/>
    <property type="match status" value="1"/>
</dbReference>
<dbReference type="AlphaFoldDB" id="A0A1G7J9N6"/>
<proteinExistence type="predicted"/>
<dbReference type="Pfam" id="PF07963">
    <property type="entry name" value="N_methyl"/>
    <property type="match status" value="1"/>
</dbReference>
<dbReference type="PROSITE" id="PS00409">
    <property type="entry name" value="PROKAR_NTER_METHYL"/>
    <property type="match status" value="1"/>
</dbReference>
<evidence type="ECO:0000256" key="1">
    <source>
        <dbReference type="ARBA" id="ARBA00004241"/>
    </source>
</evidence>
<dbReference type="EMBL" id="FNBG01000007">
    <property type="protein sequence ID" value="SDF21593.1"/>
    <property type="molecule type" value="Genomic_DNA"/>
</dbReference>
<comment type="subcellular location">
    <subcellularLocation>
        <location evidence="1">Cell surface</location>
    </subcellularLocation>
</comment>
<keyword evidence="3" id="KW-0812">Transmembrane</keyword>
<accession>A0A1G7J9N6</accession>
<dbReference type="Gene3D" id="3.30.700.10">
    <property type="entry name" value="Glycoprotein, Type 4 Pilin"/>
    <property type="match status" value="1"/>
</dbReference>
<dbReference type="GO" id="GO:0009986">
    <property type="term" value="C:cell surface"/>
    <property type="evidence" value="ECO:0007669"/>
    <property type="project" value="UniProtKB-SubCell"/>
</dbReference>
<feature type="transmembrane region" description="Helical" evidence="3">
    <location>
        <begin position="20"/>
        <end position="39"/>
    </location>
</feature>
<dbReference type="RefSeq" id="WP_091228357.1">
    <property type="nucleotide sequence ID" value="NZ_FNBG01000007.1"/>
</dbReference>
<keyword evidence="3" id="KW-1133">Transmembrane helix</keyword>
<keyword evidence="5" id="KW-1185">Reference proteome</keyword>
<dbReference type="NCBIfam" id="TIGR02532">
    <property type="entry name" value="IV_pilin_GFxxxE"/>
    <property type="match status" value="1"/>
</dbReference>
<dbReference type="OrthoDB" id="2665739at2"/>
<sequence>MQMVLKRLKKEEKGFTLIELLAVIVIIAVIAVIAVPLIGNIIDNTKTKADLATARQIYEAARLHAADKTNGTLADVTLEKLQTDKFLDSPLYLPSNKQALVVATTLIDVSEETGDYLVMVTTGKTVKFTKAQIMAQ</sequence>
<dbReference type="InterPro" id="IPR045584">
    <property type="entry name" value="Pilin-like"/>
</dbReference>
<dbReference type="GO" id="GO:0030420">
    <property type="term" value="P:establishment of competence for transformation"/>
    <property type="evidence" value="ECO:0007669"/>
    <property type="project" value="UniProtKB-KW"/>
</dbReference>
<dbReference type="STRING" id="670482.SAMN04488542_10772"/>
<dbReference type="Proteomes" id="UP000198972">
    <property type="component" value="Unassembled WGS sequence"/>
</dbReference>
<dbReference type="InterPro" id="IPR012902">
    <property type="entry name" value="N_methyl_site"/>
</dbReference>
<evidence type="ECO:0000313" key="5">
    <source>
        <dbReference type="Proteomes" id="UP000198972"/>
    </source>
</evidence>
<evidence type="ECO:0000256" key="2">
    <source>
        <dbReference type="ARBA" id="ARBA00023287"/>
    </source>
</evidence>
<name>A0A1G7J9N6_9BACL</name>
<protein>
    <submittedName>
        <fullName evidence="4">Type IV pilus assembly protein PilA</fullName>
    </submittedName>
</protein>
<keyword evidence="2" id="KW-0178">Competence</keyword>
<organism evidence="4 5">
    <name type="scientific">Fontibacillus panacisegetis</name>
    <dbReference type="NCBI Taxonomy" id="670482"/>
    <lineage>
        <taxon>Bacteria</taxon>
        <taxon>Bacillati</taxon>
        <taxon>Bacillota</taxon>
        <taxon>Bacilli</taxon>
        <taxon>Bacillales</taxon>
        <taxon>Paenibacillaceae</taxon>
        <taxon>Fontibacillus</taxon>
    </lineage>
</organism>
<evidence type="ECO:0000256" key="3">
    <source>
        <dbReference type="SAM" id="Phobius"/>
    </source>
</evidence>
<reference evidence="4 5" key="1">
    <citation type="submission" date="2016-10" db="EMBL/GenBank/DDBJ databases">
        <authorList>
            <person name="de Groot N.N."/>
        </authorList>
    </citation>
    <scope>NUCLEOTIDE SEQUENCE [LARGE SCALE GENOMIC DNA]</scope>
    <source>
        <strain evidence="4 5">DSM 28129</strain>
    </source>
</reference>
<keyword evidence="3" id="KW-0472">Membrane</keyword>
<gene>
    <name evidence="4" type="ORF">SAMN04488542_10772</name>
</gene>